<protein>
    <submittedName>
        <fullName evidence="1">Uncharacterized protein</fullName>
    </submittedName>
</protein>
<accession>A0A0F9A8G8</accession>
<gene>
    <name evidence="1" type="ORF">LCGC14_2682710</name>
</gene>
<dbReference type="AlphaFoldDB" id="A0A0F9A8G8"/>
<dbReference type="EMBL" id="LAZR01047336">
    <property type="protein sequence ID" value="KKK94455.1"/>
    <property type="molecule type" value="Genomic_DNA"/>
</dbReference>
<proteinExistence type="predicted"/>
<comment type="caution">
    <text evidence="1">The sequence shown here is derived from an EMBL/GenBank/DDBJ whole genome shotgun (WGS) entry which is preliminary data.</text>
</comment>
<evidence type="ECO:0000313" key="1">
    <source>
        <dbReference type="EMBL" id="KKK94455.1"/>
    </source>
</evidence>
<organism evidence="1">
    <name type="scientific">marine sediment metagenome</name>
    <dbReference type="NCBI Taxonomy" id="412755"/>
    <lineage>
        <taxon>unclassified sequences</taxon>
        <taxon>metagenomes</taxon>
        <taxon>ecological metagenomes</taxon>
    </lineage>
</organism>
<reference evidence="1" key="1">
    <citation type="journal article" date="2015" name="Nature">
        <title>Complex archaea that bridge the gap between prokaryotes and eukaryotes.</title>
        <authorList>
            <person name="Spang A."/>
            <person name="Saw J.H."/>
            <person name="Jorgensen S.L."/>
            <person name="Zaremba-Niedzwiedzka K."/>
            <person name="Martijn J."/>
            <person name="Lind A.E."/>
            <person name="van Eijk R."/>
            <person name="Schleper C."/>
            <person name="Guy L."/>
            <person name="Ettema T.J."/>
        </authorList>
    </citation>
    <scope>NUCLEOTIDE SEQUENCE</scope>
</reference>
<name>A0A0F9A8G8_9ZZZZ</name>
<sequence>MATDVDVFAVKERIVDILDSDTALFDATGASGKVRKVTAGAPRMSRLDKETTVPQIWVTNDVIIDDSKRRTSTQSNAPLTTEHTLRFRIILIDDAKDGPKAEEKLDDFVKLINEDITENYDLRTPGGAESTSVADSCVVEQVSELNPQFTGLFRSGRVIKLKVIVTTG</sequence>